<evidence type="ECO:0000256" key="1">
    <source>
        <dbReference type="SAM" id="MobiDB-lite"/>
    </source>
</evidence>
<proteinExistence type="predicted"/>
<protein>
    <submittedName>
        <fullName evidence="2">Uncharacterized protein</fullName>
    </submittedName>
</protein>
<reference evidence="2" key="1">
    <citation type="submission" date="2021-01" db="EMBL/GenBank/DDBJ databases">
        <authorList>
            <person name="Corre E."/>
            <person name="Pelletier E."/>
            <person name="Niang G."/>
            <person name="Scheremetjew M."/>
            <person name="Finn R."/>
            <person name="Kale V."/>
            <person name="Holt S."/>
            <person name="Cochrane G."/>
            <person name="Meng A."/>
            <person name="Brown T."/>
            <person name="Cohen L."/>
        </authorList>
    </citation>
    <scope>NUCLEOTIDE SEQUENCE</scope>
    <source>
        <strain evidence="2">CCMP281</strain>
    </source>
</reference>
<accession>A0A7S3C1T0</accession>
<organism evidence="2">
    <name type="scientific">Haptolina ericina</name>
    <dbReference type="NCBI Taxonomy" id="156174"/>
    <lineage>
        <taxon>Eukaryota</taxon>
        <taxon>Haptista</taxon>
        <taxon>Haptophyta</taxon>
        <taxon>Prymnesiophyceae</taxon>
        <taxon>Prymnesiales</taxon>
        <taxon>Prymnesiaceae</taxon>
        <taxon>Haptolina</taxon>
    </lineage>
</organism>
<feature type="region of interest" description="Disordered" evidence="1">
    <location>
        <begin position="40"/>
        <end position="83"/>
    </location>
</feature>
<feature type="compositionally biased region" description="Polar residues" evidence="1">
    <location>
        <begin position="51"/>
        <end position="62"/>
    </location>
</feature>
<dbReference type="EMBL" id="HBHX01070819">
    <property type="protein sequence ID" value="CAE0151807.1"/>
    <property type="molecule type" value="Transcribed_RNA"/>
</dbReference>
<dbReference type="AlphaFoldDB" id="A0A7S3C1T0"/>
<gene>
    <name evidence="2" type="ORF">HERI1096_LOCUS39143</name>
</gene>
<sequence length="170" mass="18475">MHVDYARGVGTNALTLMTPLADYSPRGSFQLLYEGFDTSIAPPSNPAAQDAATSRPSDQTAGSHVKLDGVSLVPTTPMDPKGPSYPLPQRYCYREGKAIVFGARFRHSTEPGQAETFAADGVDQPEQEPHAFLCFTFGSDKPEHWPLISETIGSQSRLHARPDGELVRSK</sequence>
<evidence type="ECO:0000313" key="2">
    <source>
        <dbReference type="EMBL" id="CAE0151807.1"/>
    </source>
</evidence>
<name>A0A7S3C1T0_9EUKA</name>